<sequence length="291" mass="31565">MKSAIKFTKTLFLTLLIITYSCSKDDDPIVINLQNLEVTIDENPTVGQVVGTIESDNNVSLTFNITSQTPSGALEINENTGELTVADASLFDFETNPIITAIIAADKAQNTATVTINLEDKHEVGEYKFGGVIFWVNTSGDEGLVCAVSDQSLGIRWYNGTNVSTGATALEIGTGQVNTTAIVNVQGVGSYAAQICNDLSLNNYDDWFLPSIGELQEIYNNKEIINTTCLQNSGTALEETAYWSSAYWSSTESSNDSARILRFSDGYNSPQGFGKGINNLNVRAVRAWTDF</sequence>
<dbReference type="PROSITE" id="PS51257">
    <property type="entry name" value="PROKAR_LIPOPROTEIN"/>
    <property type="match status" value="1"/>
</dbReference>
<dbReference type="GO" id="GO:0016020">
    <property type="term" value="C:membrane"/>
    <property type="evidence" value="ECO:0007669"/>
    <property type="project" value="InterPro"/>
</dbReference>
<dbReference type="AlphaFoldDB" id="A0A420DY31"/>
<proteinExistence type="predicted"/>
<evidence type="ECO:0000313" key="3">
    <source>
        <dbReference type="Proteomes" id="UP000285780"/>
    </source>
</evidence>
<dbReference type="Gene3D" id="2.60.40.60">
    <property type="entry name" value="Cadherins"/>
    <property type="match status" value="1"/>
</dbReference>
<evidence type="ECO:0000259" key="1">
    <source>
        <dbReference type="PROSITE" id="PS50268"/>
    </source>
</evidence>
<dbReference type="SUPFAM" id="SSF49313">
    <property type="entry name" value="Cadherin-like"/>
    <property type="match status" value="1"/>
</dbReference>
<dbReference type="CDD" id="cd11304">
    <property type="entry name" value="Cadherin_repeat"/>
    <property type="match status" value="1"/>
</dbReference>
<dbReference type="RefSeq" id="WP_120187693.1">
    <property type="nucleotide sequence ID" value="NZ_RAQM01000014.1"/>
</dbReference>
<dbReference type="InterPro" id="IPR015919">
    <property type="entry name" value="Cadherin-like_sf"/>
</dbReference>
<organism evidence="2 3">
    <name type="scientific">Tenacibaculum lutimaris</name>
    <dbReference type="NCBI Taxonomy" id="285258"/>
    <lineage>
        <taxon>Bacteria</taxon>
        <taxon>Pseudomonadati</taxon>
        <taxon>Bacteroidota</taxon>
        <taxon>Flavobacteriia</taxon>
        <taxon>Flavobacteriales</taxon>
        <taxon>Flavobacteriaceae</taxon>
        <taxon>Tenacibaculum</taxon>
    </lineage>
</organism>
<comment type="caution">
    <text evidence="2">The sequence shown here is derived from an EMBL/GenBank/DDBJ whole genome shotgun (WGS) entry which is preliminary data.</text>
</comment>
<dbReference type="PROSITE" id="PS50268">
    <property type="entry name" value="CADHERIN_2"/>
    <property type="match status" value="1"/>
</dbReference>
<dbReference type="Proteomes" id="UP000285780">
    <property type="component" value="Unassembled WGS sequence"/>
</dbReference>
<dbReference type="GO" id="GO:0007156">
    <property type="term" value="P:homophilic cell adhesion via plasma membrane adhesion molecules"/>
    <property type="evidence" value="ECO:0007669"/>
    <property type="project" value="InterPro"/>
</dbReference>
<accession>A0A420DY31</accession>
<feature type="domain" description="Cadherin" evidence="1">
    <location>
        <begin position="32"/>
        <end position="129"/>
    </location>
</feature>
<dbReference type="Pfam" id="PF07603">
    <property type="entry name" value="Lcl_C"/>
    <property type="match status" value="1"/>
</dbReference>
<evidence type="ECO:0000313" key="2">
    <source>
        <dbReference type="EMBL" id="RKF02736.1"/>
    </source>
</evidence>
<gene>
    <name evidence="2" type="ORF">C8N26_2725</name>
</gene>
<dbReference type="InterPro" id="IPR011460">
    <property type="entry name" value="Lcl_C"/>
</dbReference>
<name>A0A420DY31_9FLAO</name>
<dbReference type="InterPro" id="IPR002126">
    <property type="entry name" value="Cadherin-like_dom"/>
</dbReference>
<reference evidence="2 3" key="1">
    <citation type="submission" date="2018-09" db="EMBL/GenBank/DDBJ databases">
        <title>Genomic Encyclopedia of Archaeal and Bacterial Type Strains, Phase II (KMG-II): from individual species to whole genera.</title>
        <authorList>
            <person name="Goeker M."/>
        </authorList>
    </citation>
    <scope>NUCLEOTIDE SEQUENCE [LARGE SCALE GENOMIC DNA]</scope>
    <source>
        <strain evidence="2 3">DSM 16505</strain>
    </source>
</reference>
<keyword evidence="3" id="KW-1185">Reference proteome</keyword>
<dbReference type="GO" id="GO:0005509">
    <property type="term" value="F:calcium ion binding"/>
    <property type="evidence" value="ECO:0007669"/>
    <property type="project" value="InterPro"/>
</dbReference>
<protein>
    <submittedName>
        <fullName evidence="2">Uncharacterized protein DUF1566</fullName>
    </submittedName>
</protein>
<dbReference type="EMBL" id="RAQM01000014">
    <property type="protein sequence ID" value="RKF02736.1"/>
    <property type="molecule type" value="Genomic_DNA"/>
</dbReference>